<comment type="caution">
    <text evidence="1">The sequence shown here is derived from an EMBL/GenBank/DDBJ whole genome shotgun (WGS) entry which is preliminary data.</text>
</comment>
<evidence type="ECO:0000313" key="1">
    <source>
        <dbReference type="EMBL" id="GAA1790312.1"/>
    </source>
</evidence>
<name>A0ABN2LK29_9MICO</name>
<sequence>MSASPPRIDRWPVAVRSAARLRGVLTGCGLGLRGIGWPESPAVRLVALAAWIGPELAACGTTAAWVWGARRDPGHPLHAAVLGGRRARSTEPSALRVHEYRLAPTDLVEFDGLRVTSRVRTAEELLFHEREFGPAERASCRLLVLGTAGGADALRARVEGSRRPHRARARTRLRECGLSEDQPPLTR</sequence>
<gene>
    <name evidence="1" type="ORF">GCM10009768_19140</name>
</gene>
<dbReference type="EMBL" id="BAAAOB010000002">
    <property type="protein sequence ID" value="GAA1790312.1"/>
    <property type="molecule type" value="Genomic_DNA"/>
</dbReference>
<dbReference type="RefSeq" id="WP_344031805.1">
    <property type="nucleotide sequence ID" value="NZ_BAAAOB010000002.1"/>
</dbReference>
<proteinExistence type="predicted"/>
<evidence type="ECO:0000313" key="2">
    <source>
        <dbReference type="Proteomes" id="UP001500851"/>
    </source>
</evidence>
<dbReference type="Proteomes" id="UP001500851">
    <property type="component" value="Unassembled WGS sequence"/>
</dbReference>
<protein>
    <submittedName>
        <fullName evidence="1">Uncharacterized protein</fullName>
    </submittedName>
</protein>
<organism evidence="1 2">
    <name type="scientific">Leucobacter iarius</name>
    <dbReference type="NCBI Taxonomy" id="333963"/>
    <lineage>
        <taxon>Bacteria</taxon>
        <taxon>Bacillati</taxon>
        <taxon>Actinomycetota</taxon>
        <taxon>Actinomycetes</taxon>
        <taxon>Micrococcales</taxon>
        <taxon>Microbacteriaceae</taxon>
        <taxon>Leucobacter</taxon>
    </lineage>
</organism>
<reference evidence="1 2" key="1">
    <citation type="journal article" date="2019" name="Int. J. Syst. Evol. Microbiol.">
        <title>The Global Catalogue of Microorganisms (GCM) 10K type strain sequencing project: providing services to taxonomists for standard genome sequencing and annotation.</title>
        <authorList>
            <consortium name="The Broad Institute Genomics Platform"/>
            <consortium name="The Broad Institute Genome Sequencing Center for Infectious Disease"/>
            <person name="Wu L."/>
            <person name="Ma J."/>
        </authorList>
    </citation>
    <scope>NUCLEOTIDE SEQUENCE [LARGE SCALE GENOMIC DNA]</scope>
    <source>
        <strain evidence="1 2">JCM 14736</strain>
    </source>
</reference>
<keyword evidence="2" id="KW-1185">Reference proteome</keyword>
<accession>A0ABN2LK29</accession>